<dbReference type="Gene3D" id="3.40.50.620">
    <property type="entry name" value="HUPs"/>
    <property type="match status" value="1"/>
</dbReference>
<dbReference type="EMBL" id="CP046509">
    <property type="protein sequence ID" value="QGU89693.1"/>
    <property type="molecule type" value="Genomic_DNA"/>
</dbReference>
<sequence>MILNPQNLDYLNTISHWLAVNDISGEQDLHGDVAILAGHAVLPGILGAFSRLAATTIPVLLSGGVGHSTGLLKTALNEMQITSAASSEAQLLADVAVERFGIHPERLIVEDQSRNCGENAAFSRRILQAREIEARRIIIIQDPLMQRRTVETFEHEWQRQGRQADFISWPVFIPQLTLQDGQIVMSGAASQQGLWTLERYVSMALGEVRRLRDDHNGYGPLGLGFIGHVDVPHAVEQAWQRLMADPELAALVR</sequence>
<evidence type="ECO:0000313" key="3">
    <source>
        <dbReference type="EMBL" id="QGU89693.1"/>
    </source>
</evidence>
<dbReference type="PANTHER" id="PTHR30336:SF20">
    <property type="entry name" value="DUF218 DOMAIN-CONTAINING PROTEIN"/>
    <property type="match status" value="1"/>
</dbReference>
<evidence type="ECO:0000313" key="5">
    <source>
        <dbReference type="Proteomes" id="UP000480164"/>
    </source>
</evidence>
<reference evidence="3 4" key="2">
    <citation type="submission" date="2019-12" db="EMBL/GenBank/DDBJ databases">
        <title>Erwinia sp. nov., isolated from droppings of birds in the Qinghai-Tiebt plateau of China.</title>
        <authorList>
            <person name="Ge Y."/>
        </authorList>
    </citation>
    <scope>NUCLEOTIDE SEQUENCE [LARGE SCALE GENOMIC DNA]</scope>
    <source>
        <strain evidence="3 4">J780</strain>
    </source>
</reference>
<dbReference type="InterPro" id="IPR014729">
    <property type="entry name" value="Rossmann-like_a/b/a_fold"/>
</dbReference>
<dbReference type="GO" id="GO:0005886">
    <property type="term" value="C:plasma membrane"/>
    <property type="evidence" value="ECO:0007669"/>
    <property type="project" value="TreeGrafter"/>
</dbReference>
<protein>
    <submittedName>
        <fullName evidence="3">YdcF family protein</fullName>
    </submittedName>
</protein>
<dbReference type="EMBL" id="WLZX01000001">
    <property type="protein sequence ID" value="MTD25856.1"/>
    <property type="molecule type" value="Genomic_DNA"/>
</dbReference>
<accession>A0A6L6GJW0</accession>
<dbReference type="PANTHER" id="PTHR30336">
    <property type="entry name" value="INNER MEMBRANE PROTEIN, PROBABLE PERMEASE"/>
    <property type="match status" value="1"/>
</dbReference>
<evidence type="ECO:0000259" key="1">
    <source>
        <dbReference type="Pfam" id="PF02698"/>
    </source>
</evidence>
<name>A0A6I6EZS4_9GAMM</name>
<dbReference type="Proteomes" id="UP000480164">
    <property type="component" value="Unassembled WGS sequence"/>
</dbReference>
<keyword evidence="5" id="KW-1185">Reference proteome</keyword>
<dbReference type="Pfam" id="PF02698">
    <property type="entry name" value="DUF218"/>
    <property type="match status" value="1"/>
</dbReference>
<gene>
    <name evidence="2" type="ORF">GK011_02725</name>
    <name evidence="3" type="ORF">GN242_10350</name>
</gene>
<accession>A0A6I6EZS4</accession>
<dbReference type="AlphaFoldDB" id="A0A6I6EZS4"/>
<feature type="domain" description="DUF218" evidence="1">
    <location>
        <begin position="47"/>
        <end position="175"/>
    </location>
</feature>
<dbReference type="InterPro" id="IPR051599">
    <property type="entry name" value="Cell_Envelope_Assoc"/>
</dbReference>
<organism evidence="3 4">
    <name type="scientific">Erwinia sorbitola</name>
    <dbReference type="NCBI Taxonomy" id="2681984"/>
    <lineage>
        <taxon>Bacteria</taxon>
        <taxon>Pseudomonadati</taxon>
        <taxon>Pseudomonadota</taxon>
        <taxon>Gammaproteobacteria</taxon>
        <taxon>Enterobacterales</taxon>
        <taxon>Erwiniaceae</taxon>
        <taxon>Erwinia</taxon>
    </lineage>
</organism>
<evidence type="ECO:0000313" key="4">
    <source>
        <dbReference type="Proteomes" id="UP000424752"/>
    </source>
</evidence>
<dbReference type="KEGG" id="erwi:GN242_10350"/>
<proteinExistence type="predicted"/>
<dbReference type="Gene3D" id="1.10.3620.10">
    <property type="entry name" value="YdcF like domain"/>
    <property type="match status" value="1"/>
</dbReference>
<reference evidence="2 5" key="1">
    <citation type="submission" date="2019-11" db="EMBL/GenBank/DDBJ databases">
        <title>Erwinia sp. nov., isolated from feces of birds in Tibet plateau of China.</title>
        <authorList>
            <person name="Ge Y."/>
        </authorList>
    </citation>
    <scope>NUCLEOTIDE SEQUENCE [LARGE SCALE GENOMIC DNA]</scope>
    <source>
        <strain evidence="2 5">J316</strain>
    </source>
</reference>
<dbReference type="InterPro" id="IPR003848">
    <property type="entry name" value="DUF218"/>
</dbReference>
<dbReference type="Proteomes" id="UP000424752">
    <property type="component" value="Chromosome"/>
</dbReference>
<dbReference type="CDD" id="cd06259">
    <property type="entry name" value="YdcF-like"/>
    <property type="match status" value="1"/>
</dbReference>
<evidence type="ECO:0000313" key="2">
    <source>
        <dbReference type="EMBL" id="MTD25856.1"/>
    </source>
</evidence>